<evidence type="ECO:0000256" key="1">
    <source>
        <dbReference type="SAM" id="SignalP"/>
    </source>
</evidence>
<organism evidence="2 3">
    <name type="scientific">Pararhizobium antarcticum</name>
    <dbReference type="NCBI Taxonomy" id="1798805"/>
    <lineage>
        <taxon>Bacteria</taxon>
        <taxon>Pseudomonadati</taxon>
        <taxon>Pseudomonadota</taxon>
        <taxon>Alphaproteobacteria</taxon>
        <taxon>Hyphomicrobiales</taxon>
        <taxon>Rhizobiaceae</taxon>
        <taxon>Rhizobium/Agrobacterium group</taxon>
        <taxon>Pararhizobium</taxon>
    </lineage>
</organism>
<reference evidence="2 3" key="1">
    <citation type="submission" date="2016-02" db="EMBL/GenBank/DDBJ databases">
        <title>Genome sequencing of a beta-galactosidase producing bacteria Rhizobium sp. 59.</title>
        <authorList>
            <person name="Wang D."/>
            <person name="Kot W."/>
            <person name="Qin Y."/>
            <person name="Hansen L."/>
            <person name="Naqvi K."/>
            <person name="Rensing C."/>
        </authorList>
    </citation>
    <scope>NUCLEOTIDE SEQUENCE [LARGE SCALE GENOMIC DNA]</scope>
    <source>
        <strain evidence="2 3">59</strain>
    </source>
</reference>
<protein>
    <recommendedName>
        <fullName evidence="4">Transglutaminase</fullName>
    </recommendedName>
</protein>
<proteinExistence type="predicted"/>
<feature type="signal peptide" evidence="1">
    <location>
        <begin position="1"/>
        <end position="20"/>
    </location>
</feature>
<name>A0A657LYU5_9HYPH</name>
<feature type="chain" id="PRO_5024982131" description="Transglutaminase" evidence="1">
    <location>
        <begin position="21"/>
        <end position="195"/>
    </location>
</feature>
<evidence type="ECO:0000313" key="3">
    <source>
        <dbReference type="Proteomes" id="UP000182661"/>
    </source>
</evidence>
<dbReference type="Proteomes" id="UP000182661">
    <property type="component" value="Unassembled WGS sequence"/>
</dbReference>
<evidence type="ECO:0000313" key="2">
    <source>
        <dbReference type="EMBL" id="OJG00666.1"/>
    </source>
</evidence>
<dbReference type="AlphaFoldDB" id="A0A657LYU5"/>
<dbReference type="Pfam" id="PF06035">
    <property type="entry name" value="Peptidase_C93"/>
    <property type="match status" value="1"/>
</dbReference>
<sequence length="195" mass="20994">MIVTAIATLPLLFGATVADAAGPAGFSRGIAKTPAVSFIRERSPTLAPFAHVKFCKSNPADCNAGRGEAIVNLTGAKRGQLQSVNAQVNRSMRARSDQNGAAGDIWQAGTQSGDCEDFALTKRRQLISMGWSPRSLRVAVATTSSGEGHAVLLVKTSKGDLVLDNRTSTIKNWRRTDLRWVKIQSGDNPRRWFSL</sequence>
<comment type="caution">
    <text evidence="2">The sequence shown here is derived from an EMBL/GenBank/DDBJ whole genome shotgun (WGS) entry which is preliminary data.</text>
</comment>
<gene>
    <name evidence="2" type="ORF">AX760_25280</name>
</gene>
<dbReference type="InterPro" id="IPR010319">
    <property type="entry name" value="Transglutaminase-like_Cys_pept"/>
</dbReference>
<dbReference type="PANTHER" id="PTHR39327">
    <property type="match status" value="1"/>
</dbReference>
<dbReference type="PANTHER" id="PTHR39327:SF1">
    <property type="entry name" value="BLR5470 PROTEIN"/>
    <property type="match status" value="1"/>
</dbReference>
<dbReference type="EMBL" id="LSRP01000016">
    <property type="protein sequence ID" value="OJG00666.1"/>
    <property type="molecule type" value="Genomic_DNA"/>
</dbReference>
<dbReference type="Gene3D" id="3.10.620.30">
    <property type="match status" value="1"/>
</dbReference>
<evidence type="ECO:0008006" key="4">
    <source>
        <dbReference type="Google" id="ProtNLM"/>
    </source>
</evidence>
<keyword evidence="3" id="KW-1185">Reference proteome</keyword>
<accession>A0A657LYU5</accession>
<keyword evidence="1" id="KW-0732">Signal</keyword>